<accession>W6Q105</accession>
<dbReference type="EMBL" id="HG792015">
    <property type="protein sequence ID" value="CDM27884.1"/>
    <property type="molecule type" value="Genomic_DNA"/>
</dbReference>
<reference evidence="2" key="1">
    <citation type="journal article" date="2014" name="Nat. Commun.">
        <title>Multiple recent horizontal transfers of a large genomic region in cheese making fungi.</title>
        <authorList>
            <person name="Cheeseman K."/>
            <person name="Ropars J."/>
            <person name="Renault P."/>
            <person name="Dupont J."/>
            <person name="Gouzy J."/>
            <person name="Branca A."/>
            <person name="Abraham A.L."/>
            <person name="Ceppi M."/>
            <person name="Conseiller E."/>
            <person name="Debuchy R."/>
            <person name="Malagnac F."/>
            <person name="Goarin A."/>
            <person name="Silar P."/>
            <person name="Lacoste S."/>
            <person name="Sallet E."/>
            <person name="Bensimon A."/>
            <person name="Giraud T."/>
            <person name="Brygoo Y."/>
        </authorList>
    </citation>
    <scope>NUCLEOTIDE SEQUENCE [LARGE SCALE GENOMIC DNA]</scope>
    <source>
        <strain evidence="2">FM164</strain>
    </source>
</reference>
<protein>
    <submittedName>
        <fullName evidence="2">Genomic scaffold, ProqFM164S01</fullName>
    </submittedName>
</protein>
<evidence type="ECO:0000313" key="3">
    <source>
        <dbReference type="Proteomes" id="UP000030686"/>
    </source>
</evidence>
<dbReference type="Proteomes" id="UP000030686">
    <property type="component" value="Unassembled WGS sequence"/>
</dbReference>
<sequence length="51" mass="5840">MPGAKWGALVNQAPESSERTRSRVYSSYHELHMYRTMYTYLRGSSGSNNPD</sequence>
<evidence type="ECO:0000313" key="2">
    <source>
        <dbReference type="EMBL" id="CDM27884.1"/>
    </source>
</evidence>
<evidence type="ECO:0000256" key="1">
    <source>
        <dbReference type="SAM" id="MobiDB-lite"/>
    </source>
</evidence>
<name>W6Q105_PENRF</name>
<dbReference type="AlphaFoldDB" id="W6Q105"/>
<gene>
    <name evidence="2" type="ORF">PROQFM164_S01g001695</name>
</gene>
<organism evidence="2 3">
    <name type="scientific">Penicillium roqueforti (strain FM164)</name>
    <dbReference type="NCBI Taxonomy" id="1365484"/>
    <lineage>
        <taxon>Eukaryota</taxon>
        <taxon>Fungi</taxon>
        <taxon>Dikarya</taxon>
        <taxon>Ascomycota</taxon>
        <taxon>Pezizomycotina</taxon>
        <taxon>Eurotiomycetes</taxon>
        <taxon>Eurotiomycetidae</taxon>
        <taxon>Eurotiales</taxon>
        <taxon>Aspergillaceae</taxon>
        <taxon>Penicillium</taxon>
    </lineage>
</organism>
<keyword evidence="3" id="KW-1185">Reference proteome</keyword>
<proteinExistence type="predicted"/>
<feature type="region of interest" description="Disordered" evidence="1">
    <location>
        <begin position="1"/>
        <end position="21"/>
    </location>
</feature>